<keyword evidence="2" id="KW-1185">Reference proteome</keyword>
<dbReference type="RefSeq" id="WP_154434209.1">
    <property type="nucleotide sequence ID" value="NZ_VUNC01000002.1"/>
</dbReference>
<sequence length="297" mass="31545">MMWESHDGKPDGAESLGRRERMLRSYVRSLGSVAMVFMGGVGSRVLARTCHDVLGDRMIAVSPCGGTIAAEAQESARAWCDSQGIELLLPDFDNLQVPGLADNRRNRCDLCRHALFSELQIIARARGLGYVAEPSDADEVAARPTLLRAATDLNVKSPLMHVGLGAREVRELALRMGEDPEPPSQPICLAAQVERGVGITPDRLARVEFARALVASLGLVGVRVDLVRGDGEVALVRAARSEAGTEAAARIHTEGSLRCELVHGLLGLGFGRVWLELGEGPAGDTQGGDGGTEAPQA</sequence>
<dbReference type="InterPro" id="IPR014729">
    <property type="entry name" value="Rossmann-like_a/b/a_fold"/>
</dbReference>
<dbReference type="InterPro" id="IPR052188">
    <property type="entry name" value="Ni-pincer_cofactor_biosynth"/>
</dbReference>
<accession>A0A6N7XMV6</accession>
<evidence type="ECO:0000313" key="1">
    <source>
        <dbReference type="EMBL" id="MST72284.1"/>
    </source>
</evidence>
<comment type="caution">
    <text evidence="1">The sequence shown here is derived from an EMBL/GenBank/DDBJ whole genome shotgun (WGS) entry which is preliminary data.</text>
</comment>
<name>A0A6N7XMV6_9ACTN</name>
<proteinExistence type="predicted"/>
<dbReference type="PANTHER" id="PTHR43169">
    <property type="entry name" value="EXSB FAMILY PROTEIN"/>
    <property type="match status" value="1"/>
</dbReference>
<evidence type="ECO:0000313" key="2">
    <source>
        <dbReference type="Proteomes" id="UP000469325"/>
    </source>
</evidence>
<dbReference type="Gene3D" id="3.40.50.620">
    <property type="entry name" value="HUPs"/>
    <property type="match status" value="1"/>
</dbReference>
<reference evidence="1 2" key="1">
    <citation type="submission" date="2019-08" db="EMBL/GenBank/DDBJ databases">
        <title>In-depth cultivation of the pig gut microbiome towards novel bacterial diversity and tailored functional studies.</title>
        <authorList>
            <person name="Wylensek D."/>
            <person name="Hitch T.C.A."/>
            <person name="Clavel T."/>
        </authorList>
    </citation>
    <scope>NUCLEOTIDE SEQUENCE [LARGE SCALE GENOMIC DNA]</scope>
    <source>
        <strain evidence="1 2">CA-Schmier-601-WT-1</strain>
    </source>
</reference>
<dbReference type="Proteomes" id="UP000469325">
    <property type="component" value="Unassembled WGS sequence"/>
</dbReference>
<dbReference type="PANTHER" id="PTHR43169:SF2">
    <property type="entry name" value="NAD_GMP SYNTHASE DOMAIN-CONTAINING PROTEIN"/>
    <property type="match status" value="1"/>
</dbReference>
<dbReference type="SUPFAM" id="SSF52402">
    <property type="entry name" value="Adenine nucleotide alpha hydrolases-like"/>
    <property type="match status" value="1"/>
</dbReference>
<gene>
    <name evidence="1" type="ORF">FYJ68_04065</name>
</gene>
<evidence type="ECO:0008006" key="3">
    <source>
        <dbReference type="Google" id="ProtNLM"/>
    </source>
</evidence>
<protein>
    <recommendedName>
        <fullName evidence="3">ATP-dependent sacrificial sulfur transferase LarE</fullName>
    </recommendedName>
</protein>
<dbReference type="AlphaFoldDB" id="A0A6N7XMV6"/>
<organism evidence="1 2">
    <name type="scientific">Olsenella porci</name>
    <dbReference type="NCBI Taxonomy" id="2652279"/>
    <lineage>
        <taxon>Bacteria</taxon>
        <taxon>Bacillati</taxon>
        <taxon>Actinomycetota</taxon>
        <taxon>Coriobacteriia</taxon>
        <taxon>Coriobacteriales</taxon>
        <taxon>Atopobiaceae</taxon>
        <taxon>Olsenella</taxon>
    </lineage>
</organism>
<dbReference type="EMBL" id="VUNC01000002">
    <property type="protein sequence ID" value="MST72284.1"/>
    <property type="molecule type" value="Genomic_DNA"/>
</dbReference>